<dbReference type="EMBL" id="CM044703">
    <property type="protein sequence ID" value="KAI5674823.1"/>
    <property type="molecule type" value="Genomic_DNA"/>
</dbReference>
<name>A0ACC0BQD2_CATRO</name>
<proteinExistence type="predicted"/>
<accession>A0ACC0BQD2</accession>
<gene>
    <name evidence="1" type="ORF">M9H77_15187</name>
</gene>
<comment type="caution">
    <text evidence="1">The sequence shown here is derived from an EMBL/GenBank/DDBJ whole genome shotgun (WGS) entry which is preliminary data.</text>
</comment>
<keyword evidence="2" id="KW-1185">Reference proteome</keyword>
<sequence>MGQPSGPPPAVPSPPHLPTPPPPPPPPLPPSLHPLPAIQGSVNGSGCQVRCAGCKMILTVAAGLTEFICPKCDLPQMLPPELLPTPEQLQLQQRGVPAHGIDPTKIQLPCAHCKAILNVPHGLTRFKCPQCGVDLAVDISKIRQFIPPPLPGAPPFQLPLPPEEVNEVAIEVEREEDEGGMVGETFTDYRPPKLSIGLPHPDPVVETSCLSAVQPPEPTYNPRIADDLESSNSLSCLQIETVVYACQRHLQNLPNGTRAGFFIGDGAGVGKGRTIAGLIWENWNHGRRKAVWISVGSDLKFDARRDLDDVGAMSIEVHALNKLPYSKLDSKSVGIREGVIFLTYSSLIASSEKGRTRLQQLVQWCGSEYDGLIIFDECHKAKNLVPEAGGQPTRTGEAVLEIQARLPQARVVYCSATGASEPRNMGYMVRLGLWGTGTSFLNFRDFLGAMEKGGVGALELVAMDMKARGMYVCRTLSYKGAEFEVVEVPLDTKMLEMYTKAAEFWAELRVELLSASALFTSEKPSASQLWRLYWANHQRFFRHMCMSAKVPAVVRLAKEALTKNKCVVVGLQSTGEARTEEAVSKYGLELDDFISGPRELLLKFVEENYPLPEKPEALPEESVKELQRKRHSATPDVSFRGRIRKVAKWQPASDEESDGESEIDSEDESTESDDEFQICNICNSEEERKKLLQCSCCSQLVHPDCLVPPIVEEVSGDWSCYSCKEKTDEYLQARHAYVAELLKRYEGALDRKSQILEIIRSLDLPNNPLDDIIDQLGGPDKVAEMTGRRGMLVRASGGKGVTYQPRNTKDVTMEMVNMHEKQLFMDGKKLVAVISEAGSAGVSLQADRRAANQKRRVHLTLELPWSADRAIQQFGRTHRSNQASAPEYRLLFTNLGGERRFASIVAKRLESLGALTQGDRRAGPSLSAYNYDSAYGKRALMMLYRGIMEQDSLPVVPPGCSSEKPDAIHAFIVQGKAALVSVGIIRDSCLGNGKDSGKLSGRIVDSDMHDVGRFLNRLLGLPPEIQNRLFELFLSILDLLIQNARTEGHLDSGIVDIKANIIELQGTPKTVHIDNLSGASTVLFTFTLDRGMTWESASKLLEERHKDDCCPNNNGFYESKREWLGRRHFLLAFEGSASGMYKIFRPAVGEALREMPLTELKDKYQKISSLEKARSGWEDEYEVSSKQCMHGPKCKLGNFCTVGRRLQEVNVLGGLILPVWGTIEKALSKQARQSHKRIRVVRIETTTDNQRIVGLLIPNAAVGSVLQGCFMLKVFLVRSGLPEISCAFYSNSKEPSRTFK</sequence>
<evidence type="ECO:0000313" key="1">
    <source>
        <dbReference type="EMBL" id="KAI5674823.1"/>
    </source>
</evidence>
<protein>
    <submittedName>
        <fullName evidence="1">Uncharacterized protein</fullName>
    </submittedName>
</protein>
<reference evidence="2" key="1">
    <citation type="journal article" date="2023" name="Nat. Plants">
        <title>Single-cell RNA sequencing provides a high-resolution roadmap for understanding the multicellular compartmentation of specialized metabolism.</title>
        <authorList>
            <person name="Sun S."/>
            <person name="Shen X."/>
            <person name="Li Y."/>
            <person name="Li Y."/>
            <person name="Wang S."/>
            <person name="Li R."/>
            <person name="Zhang H."/>
            <person name="Shen G."/>
            <person name="Guo B."/>
            <person name="Wei J."/>
            <person name="Xu J."/>
            <person name="St-Pierre B."/>
            <person name="Chen S."/>
            <person name="Sun C."/>
        </authorList>
    </citation>
    <scope>NUCLEOTIDE SEQUENCE [LARGE SCALE GENOMIC DNA]</scope>
</reference>
<evidence type="ECO:0000313" key="2">
    <source>
        <dbReference type="Proteomes" id="UP001060085"/>
    </source>
</evidence>
<dbReference type="Proteomes" id="UP001060085">
    <property type="component" value="Linkage Group LG03"/>
</dbReference>
<organism evidence="1 2">
    <name type="scientific">Catharanthus roseus</name>
    <name type="common">Madagascar periwinkle</name>
    <name type="synonym">Vinca rosea</name>
    <dbReference type="NCBI Taxonomy" id="4058"/>
    <lineage>
        <taxon>Eukaryota</taxon>
        <taxon>Viridiplantae</taxon>
        <taxon>Streptophyta</taxon>
        <taxon>Embryophyta</taxon>
        <taxon>Tracheophyta</taxon>
        <taxon>Spermatophyta</taxon>
        <taxon>Magnoliopsida</taxon>
        <taxon>eudicotyledons</taxon>
        <taxon>Gunneridae</taxon>
        <taxon>Pentapetalae</taxon>
        <taxon>asterids</taxon>
        <taxon>lamiids</taxon>
        <taxon>Gentianales</taxon>
        <taxon>Apocynaceae</taxon>
        <taxon>Rauvolfioideae</taxon>
        <taxon>Vinceae</taxon>
        <taxon>Catharanthinae</taxon>
        <taxon>Catharanthus</taxon>
    </lineage>
</organism>